<feature type="region of interest" description="Disordered" evidence="1">
    <location>
        <begin position="1"/>
        <end position="51"/>
    </location>
</feature>
<dbReference type="SUPFAM" id="SSF55486">
    <property type="entry name" value="Metalloproteases ('zincins'), catalytic domain"/>
    <property type="match status" value="1"/>
</dbReference>
<dbReference type="InterPro" id="IPR022603">
    <property type="entry name" value="DUF3152"/>
</dbReference>
<proteinExistence type="predicted"/>
<evidence type="ECO:0000256" key="2">
    <source>
        <dbReference type="SAM" id="Phobius"/>
    </source>
</evidence>
<protein>
    <submittedName>
        <fullName evidence="4">DUF3152 domain-containing protein</fullName>
    </submittedName>
</protein>
<evidence type="ECO:0000259" key="3">
    <source>
        <dbReference type="Pfam" id="PF11350"/>
    </source>
</evidence>
<feature type="transmembrane region" description="Helical" evidence="2">
    <location>
        <begin position="60"/>
        <end position="82"/>
    </location>
</feature>
<dbReference type="EMBL" id="CP072788">
    <property type="protein sequence ID" value="QTR05236.1"/>
    <property type="molecule type" value="Genomic_DNA"/>
</dbReference>
<keyword evidence="2" id="KW-0472">Membrane</keyword>
<keyword evidence="2" id="KW-0812">Transmembrane</keyword>
<evidence type="ECO:0000256" key="1">
    <source>
        <dbReference type="SAM" id="MobiDB-lite"/>
    </source>
</evidence>
<feature type="compositionally biased region" description="Polar residues" evidence="1">
    <location>
        <begin position="1"/>
        <end position="14"/>
    </location>
</feature>
<accession>A0A8T8I392</accession>
<feature type="compositionally biased region" description="Low complexity" evidence="1">
    <location>
        <begin position="99"/>
        <end position="112"/>
    </location>
</feature>
<dbReference type="Pfam" id="PF11350">
    <property type="entry name" value="DUF3152"/>
    <property type="match status" value="1"/>
</dbReference>
<dbReference type="Proteomes" id="UP000671828">
    <property type="component" value="Chromosome"/>
</dbReference>
<sequence>MNRTSQDGRGTAPSSGARPTPPDDRYRRGARRTGAEPLTASWEPAAPHPRRRRRGLKGLAANYGWRIYAVPVLLVLTALVVLDTAAPAPPGSAGGDTQAAPAPSSVGPPVASETPPVKVDLVTIPTAELPDGPKYSEQGAGTWQAVAGTTAQVGQGRLYRYAISVEDGVDAADFGGDRDAFARAVDGILADPRSWVGTGRVALQRVADEASADFIVSLTTTSTTHSLCGFQIQYESSCWHPPTERVIINVARWVRGAKAFSNDLSTYRAYAINHEVGHALENRHEGCKENGQPAPVMMQQTFGVANDYVALLNEVDASNRGVVPADGKVCTANAFPVAPR</sequence>
<name>A0A8T8I392_9PSEU</name>
<gene>
    <name evidence="4" type="ORF">J7S33_11445</name>
</gene>
<feature type="region of interest" description="Disordered" evidence="1">
    <location>
        <begin position="88"/>
        <end position="116"/>
    </location>
</feature>
<keyword evidence="2" id="KW-1133">Transmembrane helix</keyword>
<dbReference type="AlphaFoldDB" id="A0A8T8I392"/>
<evidence type="ECO:0000313" key="5">
    <source>
        <dbReference type="Proteomes" id="UP000671828"/>
    </source>
</evidence>
<evidence type="ECO:0000313" key="4">
    <source>
        <dbReference type="EMBL" id="QTR05236.1"/>
    </source>
</evidence>
<feature type="domain" description="DUF3152" evidence="3">
    <location>
        <begin position="129"/>
        <end position="336"/>
    </location>
</feature>
<organism evidence="4 5">
    <name type="scientific">Saccharothrix algeriensis</name>
    <dbReference type="NCBI Taxonomy" id="173560"/>
    <lineage>
        <taxon>Bacteria</taxon>
        <taxon>Bacillati</taxon>
        <taxon>Actinomycetota</taxon>
        <taxon>Actinomycetes</taxon>
        <taxon>Pseudonocardiales</taxon>
        <taxon>Pseudonocardiaceae</taxon>
        <taxon>Saccharothrix</taxon>
    </lineage>
</organism>
<reference evidence="4" key="1">
    <citation type="submission" date="2021-04" db="EMBL/GenBank/DDBJ databases">
        <title>Saccharothrix algeriensis WGS.</title>
        <authorList>
            <person name="Stuskova K."/>
            <person name="Hakalova E."/>
            <person name="Tebbal A.B."/>
            <person name="Eichmeier A."/>
        </authorList>
    </citation>
    <scope>NUCLEOTIDE SEQUENCE</scope>
    <source>
        <strain evidence="4">NRRL B-24137</strain>
    </source>
</reference>